<keyword evidence="6 12" id="KW-0418">Kinase</keyword>
<organism evidence="12 13">
    <name type="scientific">Paracoccus seriniphilus</name>
    <dbReference type="NCBI Taxonomy" id="184748"/>
    <lineage>
        <taxon>Bacteria</taxon>
        <taxon>Pseudomonadati</taxon>
        <taxon>Pseudomonadota</taxon>
        <taxon>Alphaproteobacteria</taxon>
        <taxon>Rhodobacterales</taxon>
        <taxon>Paracoccaceae</taxon>
        <taxon>Paracoccus</taxon>
    </lineage>
</organism>
<evidence type="ECO:0000256" key="5">
    <source>
        <dbReference type="ARBA" id="ARBA00022741"/>
    </source>
</evidence>
<dbReference type="Pfam" id="PF00512">
    <property type="entry name" value="HisKA"/>
    <property type="match status" value="1"/>
</dbReference>
<evidence type="ECO:0000256" key="1">
    <source>
        <dbReference type="ARBA" id="ARBA00000085"/>
    </source>
</evidence>
<accession>A0A239PUA6</accession>
<feature type="domain" description="Response regulatory" evidence="11">
    <location>
        <begin position="9"/>
        <end position="123"/>
    </location>
</feature>
<reference evidence="12 13" key="1">
    <citation type="submission" date="2017-07" db="EMBL/GenBank/DDBJ databases">
        <authorList>
            <person name="Sun Z.S."/>
            <person name="Albrecht U."/>
            <person name="Echele G."/>
            <person name="Lee C.C."/>
        </authorList>
    </citation>
    <scope>NUCLEOTIDE SEQUENCE [LARGE SCALE GENOMIC DNA]</scope>
    <source>
        <strain evidence="12 13">DSM 14827</strain>
    </source>
</reference>
<keyword evidence="3 9" id="KW-0597">Phosphoprotein</keyword>
<dbReference type="InterPro" id="IPR003661">
    <property type="entry name" value="HisK_dim/P_dom"/>
</dbReference>
<dbReference type="PRINTS" id="PR00344">
    <property type="entry name" value="BCTRLSENSOR"/>
</dbReference>
<dbReference type="SUPFAM" id="SSF55874">
    <property type="entry name" value="ATPase domain of HSP90 chaperone/DNA topoisomerase II/histidine kinase"/>
    <property type="match status" value="1"/>
</dbReference>
<evidence type="ECO:0000256" key="4">
    <source>
        <dbReference type="ARBA" id="ARBA00022679"/>
    </source>
</evidence>
<dbReference type="SMART" id="SM00448">
    <property type="entry name" value="REC"/>
    <property type="match status" value="1"/>
</dbReference>
<dbReference type="SMART" id="SM00388">
    <property type="entry name" value="HisKA"/>
    <property type="match status" value="1"/>
</dbReference>
<dbReference type="InterPro" id="IPR036890">
    <property type="entry name" value="HATPase_C_sf"/>
</dbReference>
<dbReference type="Gene3D" id="3.40.50.2300">
    <property type="match status" value="1"/>
</dbReference>
<dbReference type="AlphaFoldDB" id="A0A239PUA6"/>
<evidence type="ECO:0000259" key="10">
    <source>
        <dbReference type="PROSITE" id="PS50109"/>
    </source>
</evidence>
<comment type="catalytic activity">
    <reaction evidence="1">
        <text>ATP + protein L-histidine = ADP + protein N-phospho-L-histidine.</text>
        <dbReference type="EC" id="2.7.13.3"/>
    </reaction>
</comment>
<dbReference type="SMART" id="SM00387">
    <property type="entry name" value="HATPase_c"/>
    <property type="match status" value="1"/>
</dbReference>
<dbReference type="PANTHER" id="PTHR43065">
    <property type="entry name" value="SENSOR HISTIDINE KINASE"/>
    <property type="match status" value="1"/>
</dbReference>
<sequence>MTMSAPSRRLLLVDDDQDFAIATSRALALEGVDCLLAGDGAAARAALATNSIDVVLLDVRLGQEDGTELALQLKQSQPDLILVIMTAYASVDSAVAALQAGAYDYLRKPFFLDELMQVLKRCFELAQIRQDKLRIEQELALHRKLEAVSQLATGLSHDFKNMLAVIRANLAVINDRLQQDDRLKPYASDALEATATATDLVAQLMDFARSGLRRDTRTDLGQTIAASVAMLSRSLCRDMQLTLHLPEQALISPIDSGQLESAIANLLINARDATSGRGTVWIRLQSVWQGGLYARLTVEDDGPGLSPEELGHALEPRFTTKPDGMGLGLPMIRQLALVYSGSFRIENAASGGARAVLDLPCRCEVQGQEENM</sequence>
<dbReference type="GO" id="GO:0005524">
    <property type="term" value="F:ATP binding"/>
    <property type="evidence" value="ECO:0007669"/>
    <property type="project" value="UniProtKB-KW"/>
</dbReference>
<dbReference type="Gene3D" id="3.30.565.10">
    <property type="entry name" value="Histidine kinase-like ATPase, C-terminal domain"/>
    <property type="match status" value="1"/>
</dbReference>
<dbReference type="EC" id="2.7.13.3" evidence="2"/>
<dbReference type="InterPro" id="IPR005467">
    <property type="entry name" value="His_kinase_dom"/>
</dbReference>
<dbReference type="PROSITE" id="PS50109">
    <property type="entry name" value="HIS_KIN"/>
    <property type="match status" value="1"/>
</dbReference>
<keyword evidence="4" id="KW-0808">Transferase</keyword>
<dbReference type="PROSITE" id="PS50110">
    <property type="entry name" value="RESPONSE_REGULATORY"/>
    <property type="match status" value="1"/>
</dbReference>
<dbReference type="PANTHER" id="PTHR43065:SF46">
    <property type="entry name" value="C4-DICARBOXYLATE TRANSPORT SENSOR PROTEIN DCTB"/>
    <property type="match status" value="1"/>
</dbReference>
<dbReference type="Pfam" id="PF02518">
    <property type="entry name" value="HATPase_c"/>
    <property type="match status" value="1"/>
</dbReference>
<dbReference type="GO" id="GO:0000155">
    <property type="term" value="F:phosphorelay sensor kinase activity"/>
    <property type="evidence" value="ECO:0007669"/>
    <property type="project" value="InterPro"/>
</dbReference>
<evidence type="ECO:0000256" key="8">
    <source>
        <dbReference type="ARBA" id="ARBA00023012"/>
    </source>
</evidence>
<dbReference type="Pfam" id="PF00072">
    <property type="entry name" value="Response_reg"/>
    <property type="match status" value="1"/>
</dbReference>
<evidence type="ECO:0000259" key="11">
    <source>
        <dbReference type="PROSITE" id="PS50110"/>
    </source>
</evidence>
<feature type="modified residue" description="4-aspartylphosphate" evidence="9">
    <location>
        <position position="58"/>
    </location>
</feature>
<dbReference type="OrthoDB" id="9805722at2"/>
<evidence type="ECO:0000256" key="7">
    <source>
        <dbReference type="ARBA" id="ARBA00022840"/>
    </source>
</evidence>
<evidence type="ECO:0000256" key="9">
    <source>
        <dbReference type="PROSITE-ProRule" id="PRU00169"/>
    </source>
</evidence>
<evidence type="ECO:0000313" key="12">
    <source>
        <dbReference type="EMBL" id="SNT73889.1"/>
    </source>
</evidence>
<keyword evidence="5" id="KW-0547">Nucleotide-binding</keyword>
<evidence type="ECO:0000313" key="13">
    <source>
        <dbReference type="Proteomes" id="UP000198307"/>
    </source>
</evidence>
<dbReference type="InterPro" id="IPR003594">
    <property type="entry name" value="HATPase_dom"/>
</dbReference>
<dbReference type="CDD" id="cd00082">
    <property type="entry name" value="HisKA"/>
    <property type="match status" value="1"/>
</dbReference>
<evidence type="ECO:0000256" key="6">
    <source>
        <dbReference type="ARBA" id="ARBA00022777"/>
    </source>
</evidence>
<evidence type="ECO:0000256" key="3">
    <source>
        <dbReference type="ARBA" id="ARBA00022553"/>
    </source>
</evidence>
<dbReference type="RefSeq" id="WP_089344259.1">
    <property type="nucleotide sequence ID" value="NZ_FZQB01000006.1"/>
</dbReference>
<gene>
    <name evidence="12" type="ORF">SAMN05444959_10669</name>
</gene>
<dbReference type="InterPro" id="IPR004358">
    <property type="entry name" value="Sig_transdc_His_kin-like_C"/>
</dbReference>
<keyword evidence="7" id="KW-0067">ATP-binding</keyword>
<name>A0A239PUA6_9RHOB</name>
<dbReference type="Gene3D" id="1.10.287.130">
    <property type="match status" value="1"/>
</dbReference>
<dbReference type="InterPro" id="IPR011006">
    <property type="entry name" value="CheY-like_superfamily"/>
</dbReference>
<dbReference type="SUPFAM" id="SSF47384">
    <property type="entry name" value="Homodimeric domain of signal transducing histidine kinase"/>
    <property type="match status" value="1"/>
</dbReference>
<dbReference type="InterPro" id="IPR036097">
    <property type="entry name" value="HisK_dim/P_sf"/>
</dbReference>
<proteinExistence type="predicted"/>
<evidence type="ECO:0000256" key="2">
    <source>
        <dbReference type="ARBA" id="ARBA00012438"/>
    </source>
</evidence>
<keyword evidence="8" id="KW-0902">Two-component regulatory system</keyword>
<keyword evidence="13" id="KW-1185">Reference proteome</keyword>
<dbReference type="EMBL" id="FZQB01000006">
    <property type="protein sequence ID" value="SNT73889.1"/>
    <property type="molecule type" value="Genomic_DNA"/>
</dbReference>
<protein>
    <recommendedName>
        <fullName evidence="2">histidine kinase</fullName>
        <ecNumber evidence="2">2.7.13.3</ecNumber>
    </recommendedName>
</protein>
<feature type="domain" description="Histidine kinase" evidence="10">
    <location>
        <begin position="154"/>
        <end position="363"/>
    </location>
</feature>
<dbReference type="SUPFAM" id="SSF52172">
    <property type="entry name" value="CheY-like"/>
    <property type="match status" value="1"/>
</dbReference>
<dbReference type="InterPro" id="IPR001789">
    <property type="entry name" value="Sig_transdc_resp-reg_receiver"/>
</dbReference>
<dbReference type="Proteomes" id="UP000198307">
    <property type="component" value="Unassembled WGS sequence"/>
</dbReference>